<name>A0A9D3Q7R6_MEGAT</name>
<evidence type="ECO:0000256" key="12">
    <source>
        <dbReference type="ARBA" id="ARBA00045850"/>
    </source>
</evidence>
<evidence type="ECO:0000313" key="16">
    <source>
        <dbReference type="EMBL" id="KAG7481321.1"/>
    </source>
</evidence>
<dbReference type="CDD" id="cd00167">
    <property type="entry name" value="SANT"/>
    <property type="match status" value="1"/>
</dbReference>
<dbReference type="GO" id="GO:0016787">
    <property type="term" value="F:hydrolase activity"/>
    <property type="evidence" value="ECO:0007669"/>
    <property type="project" value="UniProtKB-KW"/>
</dbReference>
<evidence type="ECO:0000256" key="8">
    <source>
        <dbReference type="ARBA" id="ARBA00022723"/>
    </source>
</evidence>
<evidence type="ECO:0000256" key="7">
    <source>
        <dbReference type="ARBA" id="ARBA00022722"/>
    </source>
</evidence>
<dbReference type="PANTHER" id="PTHR22930:SF227">
    <property type="entry name" value="DDE TNP4 DOMAIN-CONTAINING PROTEIN"/>
    <property type="match status" value="1"/>
</dbReference>
<proteinExistence type="inferred from homology"/>
<gene>
    <name evidence="16" type="ORF">MATL_G00065670</name>
</gene>
<dbReference type="Proteomes" id="UP001046870">
    <property type="component" value="Chromosome 4"/>
</dbReference>
<feature type="region of interest" description="Disordered" evidence="13">
    <location>
        <begin position="334"/>
        <end position="372"/>
    </location>
</feature>
<evidence type="ECO:0000256" key="5">
    <source>
        <dbReference type="ARBA" id="ARBA00015519"/>
    </source>
</evidence>
<evidence type="ECO:0000256" key="4">
    <source>
        <dbReference type="ARBA" id="ARBA00006958"/>
    </source>
</evidence>
<evidence type="ECO:0000256" key="1">
    <source>
        <dbReference type="ARBA" id="ARBA00001968"/>
    </source>
</evidence>
<dbReference type="GO" id="GO:0005737">
    <property type="term" value="C:cytoplasm"/>
    <property type="evidence" value="ECO:0007669"/>
    <property type="project" value="UniProtKB-SubCell"/>
</dbReference>
<dbReference type="InterPro" id="IPR026103">
    <property type="entry name" value="HARBI1_animal"/>
</dbReference>
<dbReference type="InterPro" id="IPR028002">
    <property type="entry name" value="Myb_DNA-bind_5"/>
</dbReference>
<feature type="domain" description="DDE Tnp4" evidence="14">
    <location>
        <begin position="492"/>
        <end position="643"/>
    </location>
</feature>
<comment type="similarity">
    <text evidence="4">Belongs to the HARBI1 family.</text>
</comment>
<comment type="caution">
    <text evidence="16">The sequence shown here is derived from an EMBL/GenBank/DDBJ whole genome shotgun (WGS) entry which is preliminary data.</text>
</comment>
<evidence type="ECO:0000256" key="3">
    <source>
        <dbReference type="ARBA" id="ARBA00004496"/>
    </source>
</evidence>
<feature type="domain" description="Myb/SANT-like DNA-binding" evidence="15">
    <location>
        <begin position="43"/>
        <end position="110"/>
    </location>
</feature>
<evidence type="ECO:0000256" key="11">
    <source>
        <dbReference type="ARBA" id="ARBA00030126"/>
    </source>
</evidence>
<dbReference type="Pfam" id="PF13873">
    <property type="entry name" value="Myb_DNA-bind_5"/>
    <property type="match status" value="1"/>
</dbReference>
<dbReference type="PANTHER" id="PTHR22930">
    <property type="match status" value="1"/>
</dbReference>
<keyword evidence="7" id="KW-0540">Nuclease</keyword>
<dbReference type="AlphaFoldDB" id="A0A9D3Q7R6"/>
<evidence type="ECO:0000259" key="14">
    <source>
        <dbReference type="Pfam" id="PF13359"/>
    </source>
</evidence>
<reference evidence="16" key="1">
    <citation type="submission" date="2021-01" db="EMBL/GenBank/DDBJ databases">
        <authorList>
            <person name="Zahm M."/>
            <person name="Roques C."/>
            <person name="Cabau C."/>
            <person name="Klopp C."/>
            <person name="Donnadieu C."/>
            <person name="Jouanno E."/>
            <person name="Lampietro C."/>
            <person name="Louis A."/>
            <person name="Herpin A."/>
            <person name="Echchiki A."/>
            <person name="Berthelot C."/>
            <person name="Parey E."/>
            <person name="Roest-Crollius H."/>
            <person name="Braasch I."/>
            <person name="Postlethwait J."/>
            <person name="Bobe J."/>
            <person name="Montfort J."/>
            <person name="Bouchez O."/>
            <person name="Begum T."/>
            <person name="Mejri S."/>
            <person name="Adams A."/>
            <person name="Chen W.-J."/>
            <person name="Guiguen Y."/>
        </authorList>
    </citation>
    <scope>NUCLEOTIDE SEQUENCE</scope>
    <source>
        <strain evidence="16">YG-15Mar2019-1</strain>
        <tissue evidence="16">Brain</tissue>
    </source>
</reference>
<accession>A0A9D3Q7R6</accession>
<evidence type="ECO:0000256" key="13">
    <source>
        <dbReference type="SAM" id="MobiDB-lite"/>
    </source>
</evidence>
<dbReference type="PRINTS" id="PR02086">
    <property type="entry name" value="PUTNUCHARBI1"/>
</dbReference>
<comment type="function">
    <text evidence="12">Transposase-derived protein that may have nuclease activity. Does not have transposase activity.</text>
</comment>
<dbReference type="GO" id="GO:0005634">
    <property type="term" value="C:nucleus"/>
    <property type="evidence" value="ECO:0007669"/>
    <property type="project" value="UniProtKB-SubCell"/>
</dbReference>
<dbReference type="EMBL" id="JAFDVH010000004">
    <property type="protein sequence ID" value="KAG7481321.1"/>
    <property type="molecule type" value="Genomic_DNA"/>
</dbReference>
<keyword evidence="17" id="KW-1185">Reference proteome</keyword>
<dbReference type="InterPro" id="IPR001005">
    <property type="entry name" value="SANT/Myb"/>
</dbReference>
<sequence>MESQRKAFADQSQWMHQQKRKHQASSQSVSENPADMRKRIRIRYSKEEEEMLVKEVIKRWDELFGAKSRHLPRGARTGLWNEIAAQLEGTSQGVRGGEDLRKKWIYVKQCLLEKVEAQRLSAYPYFESSRSTELTAVEQQLLSLLSQTAVQPVHFNDLCGGGTDGSSPADTDVFSSSASSETEFPSSTSCSAVPPEADLVRSLNPPSLEKVNLNTLLANDDAQVWDPELSGRRGGAGMCDDNAEDELTLPINSFILSTPRRLGRPGSDDVTPVMAAIVNRQRQCLSVQKEAVKALKQLAADVRKYVDYITAAGPNAKVSSSGLPGHEGLLSFAVKSTSGNPQNPDTSSSFALAKPSEPKMSLSNPLGSASPKPQDLSILNADILLERFRLDRSTIVYLCDLLRPHVANRQMPVESTICAALAFYATGSLPSAVGDYFGTDQAALKNAVQIVTDALVTVSDQFIKFPPPTSQQQVQQDFFRIAGFPGVVGALGCTHIAIRCPQLHPNLYLNRKRFYSMNLQITATADCRITSAVARFPGSFSCSHVLQHSPLEAFCSRGNLDKGHLIAHSGYPLHHWVLPPLQSPQVEAEVRYNKALTRSHGIVGKTVGLLKARFPCLDRTVLPLQHSPKKSARIILACCVLHNVAMSRNVALPGPRDLGPIDPAAALEDFNCEGDEDVLSDSEEIVALRITEGQQKQAFTIQQFFT</sequence>
<dbReference type="GO" id="GO:0046872">
    <property type="term" value="F:metal ion binding"/>
    <property type="evidence" value="ECO:0007669"/>
    <property type="project" value="UniProtKB-KW"/>
</dbReference>
<evidence type="ECO:0000256" key="2">
    <source>
        <dbReference type="ARBA" id="ARBA00004123"/>
    </source>
</evidence>
<feature type="compositionally biased region" description="Polar residues" evidence="13">
    <location>
        <begin position="334"/>
        <end position="350"/>
    </location>
</feature>
<dbReference type="InterPro" id="IPR027806">
    <property type="entry name" value="HARBI1_dom"/>
</dbReference>
<comment type="cofactor">
    <cofactor evidence="1">
        <name>a divalent metal cation</name>
        <dbReference type="ChEBI" id="CHEBI:60240"/>
    </cofactor>
</comment>
<dbReference type="GO" id="GO:0004518">
    <property type="term" value="F:nuclease activity"/>
    <property type="evidence" value="ECO:0007669"/>
    <property type="project" value="UniProtKB-KW"/>
</dbReference>
<protein>
    <recommendedName>
        <fullName evidence="5">Putative nuclease HARBI1</fullName>
    </recommendedName>
    <alternativeName>
        <fullName evidence="11">Harbinger transposase-derived nuclease</fullName>
    </alternativeName>
</protein>
<feature type="region of interest" description="Disordered" evidence="13">
    <location>
        <begin position="166"/>
        <end position="193"/>
    </location>
</feature>
<keyword evidence="10" id="KW-0539">Nucleus</keyword>
<organism evidence="16 17">
    <name type="scientific">Megalops atlanticus</name>
    <name type="common">Tarpon</name>
    <name type="synonym">Clupea gigantea</name>
    <dbReference type="NCBI Taxonomy" id="7932"/>
    <lineage>
        <taxon>Eukaryota</taxon>
        <taxon>Metazoa</taxon>
        <taxon>Chordata</taxon>
        <taxon>Craniata</taxon>
        <taxon>Vertebrata</taxon>
        <taxon>Euteleostomi</taxon>
        <taxon>Actinopterygii</taxon>
        <taxon>Neopterygii</taxon>
        <taxon>Teleostei</taxon>
        <taxon>Elopiformes</taxon>
        <taxon>Megalopidae</taxon>
        <taxon>Megalops</taxon>
    </lineage>
</organism>
<evidence type="ECO:0000313" key="17">
    <source>
        <dbReference type="Proteomes" id="UP001046870"/>
    </source>
</evidence>
<dbReference type="Pfam" id="PF13359">
    <property type="entry name" value="DDE_Tnp_4"/>
    <property type="match status" value="1"/>
</dbReference>
<dbReference type="InterPro" id="IPR045249">
    <property type="entry name" value="HARBI1-like"/>
</dbReference>
<keyword evidence="9" id="KW-0378">Hydrolase</keyword>
<evidence type="ECO:0000256" key="9">
    <source>
        <dbReference type="ARBA" id="ARBA00022801"/>
    </source>
</evidence>
<comment type="subcellular location">
    <subcellularLocation>
        <location evidence="3">Cytoplasm</location>
    </subcellularLocation>
    <subcellularLocation>
        <location evidence="2">Nucleus</location>
    </subcellularLocation>
</comment>
<feature type="region of interest" description="Disordered" evidence="13">
    <location>
        <begin position="1"/>
        <end position="34"/>
    </location>
</feature>
<evidence type="ECO:0000259" key="15">
    <source>
        <dbReference type="Pfam" id="PF13873"/>
    </source>
</evidence>
<feature type="compositionally biased region" description="Low complexity" evidence="13">
    <location>
        <begin position="174"/>
        <end position="191"/>
    </location>
</feature>
<evidence type="ECO:0000256" key="10">
    <source>
        <dbReference type="ARBA" id="ARBA00023242"/>
    </source>
</evidence>
<dbReference type="OrthoDB" id="9946389at2759"/>
<evidence type="ECO:0000256" key="6">
    <source>
        <dbReference type="ARBA" id="ARBA00022490"/>
    </source>
</evidence>
<keyword evidence="8" id="KW-0479">Metal-binding</keyword>
<keyword evidence="6" id="KW-0963">Cytoplasm</keyword>